<dbReference type="Pfam" id="PF16242">
    <property type="entry name" value="Pyrid_ox_like"/>
    <property type="match status" value="1"/>
</dbReference>
<dbReference type="InterPro" id="IPR012349">
    <property type="entry name" value="Split_barrel_FMN-bd"/>
</dbReference>
<dbReference type="AlphaFoldDB" id="A0A7X6DFR4"/>
<dbReference type="Proteomes" id="UP000521868">
    <property type="component" value="Unassembled WGS sequence"/>
</dbReference>
<protein>
    <submittedName>
        <fullName evidence="2">General stress protein</fullName>
    </submittedName>
</protein>
<reference evidence="2 3" key="1">
    <citation type="journal article" date="2020" name="Nature">
        <title>Bacterial chemolithoautotrophy via manganese oxidation.</title>
        <authorList>
            <person name="Yu H."/>
            <person name="Leadbetter J.R."/>
        </authorList>
    </citation>
    <scope>NUCLEOTIDE SEQUENCE [LARGE SCALE GENOMIC DNA]</scope>
    <source>
        <strain evidence="2 3">RBP-1</strain>
    </source>
</reference>
<evidence type="ECO:0000259" key="1">
    <source>
        <dbReference type="Pfam" id="PF16242"/>
    </source>
</evidence>
<feature type="domain" description="General stress protein FMN-binding split barrel" evidence="1">
    <location>
        <begin position="8"/>
        <end position="152"/>
    </location>
</feature>
<sequence length="169" mass="19180">MKPKTDHELLWNMIKDIRFGMLTHRHADGTLHSHPLITQDKSLGDDGLLHFFVSRQTELGQRLRLDGNVNIAYVDPSKDVYVSLAAHATVKEDAALKKRLFNALDKAWFPGGVDDPNLELVQVQIRHAEYWNAKESKLTQLLKIATAAAMHQQAHVGEHRELHVGERQP</sequence>
<dbReference type="InterPro" id="IPR052917">
    <property type="entry name" value="Stress-Dev_Protein"/>
</dbReference>
<name>A0A7X6DFR4_9BURK</name>
<accession>A0A7X6DFR4</accession>
<evidence type="ECO:0000313" key="2">
    <source>
        <dbReference type="EMBL" id="NKE66344.1"/>
    </source>
</evidence>
<organism evidence="2 3">
    <name type="scientific">Ramlibacter lithotrophicus</name>
    <dbReference type="NCBI Taxonomy" id="2606681"/>
    <lineage>
        <taxon>Bacteria</taxon>
        <taxon>Pseudomonadati</taxon>
        <taxon>Pseudomonadota</taxon>
        <taxon>Betaproteobacteria</taxon>
        <taxon>Burkholderiales</taxon>
        <taxon>Comamonadaceae</taxon>
        <taxon>Ramlibacter</taxon>
    </lineage>
</organism>
<dbReference type="EMBL" id="VTOX01000003">
    <property type="protein sequence ID" value="NKE66344.1"/>
    <property type="molecule type" value="Genomic_DNA"/>
</dbReference>
<proteinExistence type="predicted"/>
<evidence type="ECO:0000313" key="3">
    <source>
        <dbReference type="Proteomes" id="UP000521868"/>
    </source>
</evidence>
<dbReference type="Gene3D" id="2.30.110.10">
    <property type="entry name" value="Electron Transport, Fmn-binding Protein, Chain A"/>
    <property type="match status" value="1"/>
</dbReference>
<dbReference type="PANTHER" id="PTHR34818:SF1">
    <property type="entry name" value="PROTEIN BLI-3"/>
    <property type="match status" value="1"/>
</dbReference>
<gene>
    <name evidence="2" type="ORF">RAMLITH_10975</name>
</gene>
<dbReference type="InterPro" id="IPR038725">
    <property type="entry name" value="YdaG_split_barrel_FMN-bd"/>
</dbReference>
<dbReference type="PANTHER" id="PTHR34818">
    <property type="entry name" value="PROTEIN BLI-3"/>
    <property type="match status" value="1"/>
</dbReference>
<keyword evidence="3" id="KW-1185">Reference proteome</keyword>
<dbReference type="RefSeq" id="WP_168107455.1">
    <property type="nucleotide sequence ID" value="NZ_VTOX01000003.1"/>
</dbReference>
<comment type="caution">
    <text evidence="2">The sequence shown here is derived from an EMBL/GenBank/DDBJ whole genome shotgun (WGS) entry which is preliminary data.</text>
</comment>
<dbReference type="SUPFAM" id="SSF50475">
    <property type="entry name" value="FMN-binding split barrel"/>
    <property type="match status" value="1"/>
</dbReference>